<dbReference type="Proteomes" id="UP001059610">
    <property type="component" value="Unassembled WGS sequence"/>
</dbReference>
<keyword evidence="5 7" id="KW-0573">Peptidoglycan synthesis</keyword>
<dbReference type="Pfam" id="PF03734">
    <property type="entry name" value="YkuD"/>
    <property type="match status" value="1"/>
</dbReference>
<keyword evidence="8" id="KW-0732">Signal</keyword>
<organism evidence="10 11">
    <name type="scientific">Pragia fontium</name>
    <dbReference type="NCBI Taxonomy" id="82985"/>
    <lineage>
        <taxon>Bacteria</taxon>
        <taxon>Pseudomonadati</taxon>
        <taxon>Pseudomonadota</taxon>
        <taxon>Gammaproteobacteria</taxon>
        <taxon>Enterobacterales</taxon>
        <taxon>Budviciaceae</taxon>
        <taxon>Pragia</taxon>
    </lineage>
</organism>
<dbReference type="PROSITE" id="PS52029">
    <property type="entry name" value="LD_TPASE"/>
    <property type="match status" value="1"/>
</dbReference>
<protein>
    <submittedName>
        <fullName evidence="10">Transpeptidase</fullName>
    </submittedName>
</protein>
<dbReference type="InterPro" id="IPR005490">
    <property type="entry name" value="LD_TPept_cat_dom"/>
</dbReference>
<proteinExistence type="inferred from homology"/>
<dbReference type="CDD" id="cd16913">
    <property type="entry name" value="YkuD_like"/>
    <property type="match status" value="1"/>
</dbReference>
<dbReference type="InterPro" id="IPR038063">
    <property type="entry name" value="Transpep_catalytic_dom"/>
</dbReference>
<dbReference type="SUPFAM" id="SSF141523">
    <property type="entry name" value="L,D-transpeptidase catalytic domain-like"/>
    <property type="match status" value="1"/>
</dbReference>
<keyword evidence="3" id="KW-0808">Transferase</keyword>
<feature type="chain" id="PRO_5047322862" evidence="8">
    <location>
        <begin position="23"/>
        <end position="245"/>
    </location>
</feature>
<keyword evidence="4 7" id="KW-0133">Cell shape</keyword>
<keyword evidence="6 7" id="KW-0961">Cell wall biogenesis/degradation</keyword>
<evidence type="ECO:0000256" key="1">
    <source>
        <dbReference type="ARBA" id="ARBA00004752"/>
    </source>
</evidence>
<keyword evidence="11" id="KW-1185">Reference proteome</keyword>
<evidence type="ECO:0000256" key="2">
    <source>
        <dbReference type="ARBA" id="ARBA00005992"/>
    </source>
</evidence>
<reference evidence="10" key="1">
    <citation type="submission" date="2022-06" db="EMBL/GenBank/DDBJ databases">
        <title>Draft genome sequences of Pragia fontium str. JCM24417.</title>
        <authorList>
            <person name="Wakabayashi Y."/>
            <person name="Kojima K."/>
        </authorList>
    </citation>
    <scope>NUCLEOTIDE SEQUENCE</scope>
    <source>
        <strain evidence="10">JCM 24417</strain>
    </source>
</reference>
<accession>A0ABQ5LHH0</accession>
<feature type="signal peptide" evidence="8">
    <location>
        <begin position="1"/>
        <end position="22"/>
    </location>
</feature>
<evidence type="ECO:0000256" key="3">
    <source>
        <dbReference type="ARBA" id="ARBA00022679"/>
    </source>
</evidence>
<evidence type="ECO:0000256" key="5">
    <source>
        <dbReference type="ARBA" id="ARBA00022984"/>
    </source>
</evidence>
<sequence length="245" mass="28258">MSKYLIVLSALLLSPLSFYASAQSVDPFMVEQPTVSPDKQRLLGKPVYIRIIKEEKKLELFVQNQGNYQLVQSYPICNYSGGLGPKRYQGDFKSPEGFYQVTRQSLNPNSKFYRSFNIGYPNQFDQQHGFTGKHLMVHGDCVSSGCYAMTDKQIAEIYQFIDYALINGQPQVDINIFPFRMTNENLQRYSHSVHYDFWQQLKSGYDFFEKTHQPPNMIVVNGRYDLAPQGLLANNQQKTNNPFSQ</sequence>
<evidence type="ECO:0000256" key="7">
    <source>
        <dbReference type="PROSITE-ProRule" id="PRU01373"/>
    </source>
</evidence>
<dbReference type="EMBL" id="BRLJ01000002">
    <property type="protein sequence ID" value="GKX62302.1"/>
    <property type="molecule type" value="Genomic_DNA"/>
</dbReference>
<comment type="caution">
    <text evidence="10">The sequence shown here is derived from an EMBL/GenBank/DDBJ whole genome shotgun (WGS) entry which is preliminary data.</text>
</comment>
<evidence type="ECO:0000256" key="6">
    <source>
        <dbReference type="ARBA" id="ARBA00023316"/>
    </source>
</evidence>
<feature type="domain" description="L,D-TPase catalytic" evidence="9">
    <location>
        <begin position="47"/>
        <end position="177"/>
    </location>
</feature>
<feature type="active site" description="Proton donor/acceptor" evidence="7">
    <location>
        <position position="138"/>
    </location>
</feature>
<name>A0ABQ5LHH0_9GAMM</name>
<dbReference type="Gene3D" id="2.40.440.10">
    <property type="entry name" value="L,D-transpeptidase catalytic domain-like"/>
    <property type="match status" value="1"/>
</dbReference>
<evidence type="ECO:0000313" key="10">
    <source>
        <dbReference type="EMBL" id="GKX62302.1"/>
    </source>
</evidence>
<gene>
    <name evidence="10" type="ORF">SOASR032_08710</name>
</gene>
<dbReference type="PANTHER" id="PTHR36699:SF1">
    <property type="entry name" value="L,D-TRANSPEPTIDASE YAFK-RELATED"/>
    <property type="match status" value="1"/>
</dbReference>
<dbReference type="PANTHER" id="PTHR36699">
    <property type="entry name" value="LD-TRANSPEPTIDASE"/>
    <property type="match status" value="1"/>
</dbReference>
<dbReference type="RefSeq" id="WP_258554880.1">
    <property type="nucleotide sequence ID" value="NZ_BRLJ01000002.1"/>
</dbReference>
<evidence type="ECO:0000256" key="8">
    <source>
        <dbReference type="SAM" id="SignalP"/>
    </source>
</evidence>
<comment type="similarity">
    <text evidence="2">Belongs to the YkuD family.</text>
</comment>
<feature type="active site" description="Nucleophile" evidence="7">
    <location>
        <position position="146"/>
    </location>
</feature>
<evidence type="ECO:0000313" key="11">
    <source>
        <dbReference type="Proteomes" id="UP001059610"/>
    </source>
</evidence>
<evidence type="ECO:0000259" key="9">
    <source>
        <dbReference type="PROSITE" id="PS52029"/>
    </source>
</evidence>
<comment type="pathway">
    <text evidence="1 7">Cell wall biogenesis; peptidoglycan biosynthesis.</text>
</comment>
<evidence type="ECO:0000256" key="4">
    <source>
        <dbReference type="ARBA" id="ARBA00022960"/>
    </source>
</evidence>